<reference evidence="2" key="1">
    <citation type="submission" date="2022-07" db="EMBL/GenBank/DDBJ databases">
        <title>Gramela sediminis sp. nov., isolated from deep-sea sediment of the Indian Ocean.</title>
        <authorList>
            <person name="Shi H."/>
        </authorList>
    </citation>
    <scope>NUCLEOTIDE SEQUENCE</scope>
    <source>
        <strain evidence="2">GC03-9</strain>
    </source>
</reference>
<sequence>MRLNKIWVLGLSVFLVFSCNNNDDDGVETIPPRDRGEVAIENDQELIEYMSTHFYNYEDFENPAENFDYVVRFDTIAGENSDKTPIIESEDLITKTVNYQGVDQQLYILKVREGEGPAPRSTDSVFTALLGENLKGAVFQNNIKTPTWFNLSGYQIKGSNGVVQRGGGTIKGFQEGFVEFRASTGYEVLPDNTTKWNNDFGVGAIFMPSGLAYFSESRPNIPQYSPIIFSLNLYLVNVADHDGDGIPSYMEDLNGDGDAFNDDTDGDGLSNHSDADDDGDGTPTREEIEILEDGTIIFTDSNNDGTPDYLDPDVFK</sequence>
<feature type="region of interest" description="Disordered" evidence="1">
    <location>
        <begin position="247"/>
        <end position="287"/>
    </location>
</feature>
<dbReference type="Gene3D" id="3.10.50.40">
    <property type="match status" value="1"/>
</dbReference>
<evidence type="ECO:0000313" key="2">
    <source>
        <dbReference type="EMBL" id="MCP9201192.1"/>
    </source>
</evidence>
<organism evidence="2 3">
    <name type="scientific">Christiangramia oceanisediminis</name>
    <dbReference type="NCBI Taxonomy" id="2920386"/>
    <lineage>
        <taxon>Bacteria</taxon>
        <taxon>Pseudomonadati</taxon>
        <taxon>Bacteroidota</taxon>
        <taxon>Flavobacteriia</taxon>
        <taxon>Flavobacteriales</taxon>
        <taxon>Flavobacteriaceae</taxon>
        <taxon>Christiangramia</taxon>
    </lineage>
</organism>
<proteinExistence type="predicted"/>
<comment type="caution">
    <text evidence="2">The sequence shown here is derived from an EMBL/GenBank/DDBJ whole genome shotgun (WGS) entry which is preliminary data.</text>
</comment>
<dbReference type="Proteomes" id="UP001155280">
    <property type="component" value="Unassembled WGS sequence"/>
</dbReference>
<dbReference type="AlphaFoldDB" id="A0A9X2KZM8"/>
<protein>
    <submittedName>
        <fullName evidence="2">Uncharacterized protein</fullName>
    </submittedName>
</protein>
<dbReference type="EMBL" id="JANCNS010000003">
    <property type="protein sequence ID" value="MCP9201192.1"/>
    <property type="molecule type" value="Genomic_DNA"/>
</dbReference>
<keyword evidence="3" id="KW-1185">Reference proteome</keyword>
<feature type="compositionally biased region" description="Acidic residues" evidence="1">
    <location>
        <begin position="253"/>
        <end position="266"/>
    </location>
</feature>
<evidence type="ECO:0000313" key="3">
    <source>
        <dbReference type="Proteomes" id="UP001155280"/>
    </source>
</evidence>
<dbReference type="InterPro" id="IPR046357">
    <property type="entry name" value="PPIase_dom_sf"/>
</dbReference>
<dbReference type="GO" id="GO:0003755">
    <property type="term" value="F:peptidyl-prolyl cis-trans isomerase activity"/>
    <property type="evidence" value="ECO:0007669"/>
    <property type="project" value="InterPro"/>
</dbReference>
<dbReference type="RefSeq" id="WP_241552066.1">
    <property type="nucleotide sequence ID" value="NZ_JANCNS010000003.1"/>
</dbReference>
<evidence type="ECO:0000256" key="1">
    <source>
        <dbReference type="SAM" id="MobiDB-lite"/>
    </source>
</evidence>
<gene>
    <name evidence="2" type="ORF">MKO06_14865</name>
</gene>
<dbReference type="SUPFAM" id="SSF103647">
    <property type="entry name" value="TSP type-3 repeat"/>
    <property type="match status" value="1"/>
</dbReference>
<dbReference type="PROSITE" id="PS51257">
    <property type="entry name" value="PROKAR_LIPOPROTEIN"/>
    <property type="match status" value="1"/>
</dbReference>
<dbReference type="SUPFAM" id="SSF54534">
    <property type="entry name" value="FKBP-like"/>
    <property type="match status" value="1"/>
</dbReference>
<dbReference type="GO" id="GO:0005509">
    <property type="term" value="F:calcium ion binding"/>
    <property type="evidence" value="ECO:0007669"/>
    <property type="project" value="InterPro"/>
</dbReference>
<dbReference type="InterPro" id="IPR028974">
    <property type="entry name" value="TSP_type-3_rpt"/>
</dbReference>
<dbReference type="Gene3D" id="4.10.1080.10">
    <property type="entry name" value="TSP type-3 repeat"/>
    <property type="match status" value="1"/>
</dbReference>
<name>A0A9X2KZM8_9FLAO</name>
<accession>A0A9X2KZM8</accession>